<keyword evidence="4" id="KW-1185">Reference proteome</keyword>
<accession>A0A432X724</accession>
<sequence>GCNLRILTNEMLTKIQQRINLRPRKVLGFKQPDVIFKEQLQYAQSECCSY</sequence>
<evidence type="ECO:0000313" key="1">
    <source>
        <dbReference type="EMBL" id="RUO36058.1"/>
    </source>
</evidence>
<gene>
    <name evidence="3" type="ORF">CWE15_04375</name>
    <name evidence="2" type="ORF">CWE15_10565</name>
    <name evidence="1" type="ORF">CWE15_11990</name>
</gene>
<organism evidence="3 4">
    <name type="scientific">Aliidiomarina taiwanensis</name>
    <dbReference type="NCBI Taxonomy" id="946228"/>
    <lineage>
        <taxon>Bacteria</taxon>
        <taxon>Pseudomonadati</taxon>
        <taxon>Pseudomonadota</taxon>
        <taxon>Gammaproteobacteria</taxon>
        <taxon>Alteromonadales</taxon>
        <taxon>Idiomarinaceae</taxon>
        <taxon>Aliidiomarina</taxon>
    </lineage>
</organism>
<dbReference type="AlphaFoldDB" id="A0A432X724"/>
<name>A0A432X724_9GAMM</name>
<proteinExistence type="predicted"/>
<protein>
    <submittedName>
        <fullName evidence="3">IS30 family transposase</fullName>
    </submittedName>
</protein>
<dbReference type="Proteomes" id="UP000286976">
    <property type="component" value="Unassembled WGS sequence"/>
</dbReference>
<dbReference type="EMBL" id="PIPQ01000002">
    <property type="protein sequence ID" value="RUO42654.1"/>
    <property type="molecule type" value="Genomic_DNA"/>
</dbReference>
<comment type="caution">
    <text evidence="3">The sequence shown here is derived from an EMBL/GenBank/DDBJ whole genome shotgun (WGS) entry which is preliminary data.</text>
</comment>
<evidence type="ECO:0000313" key="2">
    <source>
        <dbReference type="EMBL" id="RUO38936.1"/>
    </source>
</evidence>
<feature type="non-terminal residue" evidence="3">
    <location>
        <position position="1"/>
    </location>
</feature>
<evidence type="ECO:0000313" key="4">
    <source>
        <dbReference type="Proteomes" id="UP000286976"/>
    </source>
</evidence>
<dbReference type="EMBL" id="PIPQ01000027">
    <property type="protein sequence ID" value="RUO36058.1"/>
    <property type="molecule type" value="Genomic_DNA"/>
</dbReference>
<reference evidence="3 4" key="1">
    <citation type="journal article" date="2011" name="Front. Microbiol.">
        <title>Genomic signatures of strain selection and enhancement in Bacillus atrophaeus var. globigii, a historical biowarfare simulant.</title>
        <authorList>
            <person name="Gibbons H.S."/>
            <person name="Broomall S.M."/>
            <person name="McNew L.A."/>
            <person name="Daligault H."/>
            <person name="Chapman C."/>
            <person name="Bruce D."/>
            <person name="Karavis M."/>
            <person name="Krepps M."/>
            <person name="McGregor P.A."/>
            <person name="Hong C."/>
            <person name="Park K.H."/>
            <person name="Akmal A."/>
            <person name="Feldman A."/>
            <person name="Lin J.S."/>
            <person name="Chang W.E."/>
            <person name="Higgs B.W."/>
            <person name="Demirev P."/>
            <person name="Lindquist J."/>
            <person name="Liem A."/>
            <person name="Fochler E."/>
            <person name="Read T.D."/>
            <person name="Tapia R."/>
            <person name="Johnson S."/>
            <person name="Bishop-Lilly K.A."/>
            <person name="Detter C."/>
            <person name="Han C."/>
            <person name="Sozhamannan S."/>
            <person name="Rosenzweig C.N."/>
            <person name="Skowronski E.W."/>
        </authorList>
    </citation>
    <scope>NUCLEOTIDE SEQUENCE [LARGE SCALE GENOMIC DNA]</scope>
    <source>
        <strain evidence="3 4">AIT1</strain>
    </source>
</reference>
<evidence type="ECO:0000313" key="3">
    <source>
        <dbReference type="EMBL" id="RUO42654.1"/>
    </source>
</evidence>
<dbReference type="EMBL" id="PIPQ01000008">
    <property type="protein sequence ID" value="RUO38936.1"/>
    <property type="molecule type" value="Genomic_DNA"/>
</dbReference>